<proteinExistence type="predicted"/>
<dbReference type="EMBL" id="JAIWYP010000004">
    <property type="protein sequence ID" value="KAH3838541.1"/>
    <property type="molecule type" value="Genomic_DNA"/>
</dbReference>
<name>A0A9D4KG61_DREPO</name>
<evidence type="ECO:0000313" key="2">
    <source>
        <dbReference type="Proteomes" id="UP000828390"/>
    </source>
</evidence>
<reference evidence="1" key="2">
    <citation type="submission" date="2020-11" db="EMBL/GenBank/DDBJ databases">
        <authorList>
            <person name="McCartney M.A."/>
            <person name="Auch B."/>
            <person name="Kono T."/>
            <person name="Mallez S."/>
            <person name="Becker A."/>
            <person name="Gohl D.M."/>
            <person name="Silverstein K.A.T."/>
            <person name="Koren S."/>
            <person name="Bechman K.B."/>
            <person name="Herman A."/>
            <person name="Abrahante J.E."/>
            <person name="Garbe J."/>
        </authorList>
    </citation>
    <scope>NUCLEOTIDE SEQUENCE</scope>
    <source>
        <strain evidence="1">Duluth1</strain>
        <tissue evidence="1">Whole animal</tissue>
    </source>
</reference>
<comment type="caution">
    <text evidence="1">The sequence shown here is derived from an EMBL/GenBank/DDBJ whole genome shotgun (WGS) entry which is preliminary data.</text>
</comment>
<organism evidence="1 2">
    <name type="scientific">Dreissena polymorpha</name>
    <name type="common">Zebra mussel</name>
    <name type="synonym">Mytilus polymorpha</name>
    <dbReference type="NCBI Taxonomy" id="45954"/>
    <lineage>
        <taxon>Eukaryota</taxon>
        <taxon>Metazoa</taxon>
        <taxon>Spiralia</taxon>
        <taxon>Lophotrochozoa</taxon>
        <taxon>Mollusca</taxon>
        <taxon>Bivalvia</taxon>
        <taxon>Autobranchia</taxon>
        <taxon>Heteroconchia</taxon>
        <taxon>Euheterodonta</taxon>
        <taxon>Imparidentia</taxon>
        <taxon>Neoheterodontei</taxon>
        <taxon>Myida</taxon>
        <taxon>Dreissenoidea</taxon>
        <taxon>Dreissenidae</taxon>
        <taxon>Dreissena</taxon>
    </lineage>
</organism>
<sequence>MQLKAELQAHQLSKKSFEHDDEKVKYYTGLPNYRALMIVLNIVTPFICTKI</sequence>
<dbReference type="AlphaFoldDB" id="A0A9D4KG61"/>
<protein>
    <submittedName>
        <fullName evidence="1">Uncharacterized protein</fullName>
    </submittedName>
</protein>
<accession>A0A9D4KG61</accession>
<dbReference type="Proteomes" id="UP000828390">
    <property type="component" value="Unassembled WGS sequence"/>
</dbReference>
<keyword evidence="2" id="KW-1185">Reference proteome</keyword>
<evidence type="ECO:0000313" key="1">
    <source>
        <dbReference type="EMBL" id="KAH3838541.1"/>
    </source>
</evidence>
<reference evidence="1" key="1">
    <citation type="journal article" date="2019" name="bioRxiv">
        <title>The Genome of the Zebra Mussel, Dreissena polymorpha: A Resource for Invasive Species Research.</title>
        <authorList>
            <person name="McCartney M.A."/>
            <person name="Auch B."/>
            <person name="Kono T."/>
            <person name="Mallez S."/>
            <person name="Zhang Y."/>
            <person name="Obille A."/>
            <person name="Becker A."/>
            <person name="Abrahante J.E."/>
            <person name="Garbe J."/>
            <person name="Badalamenti J.P."/>
            <person name="Herman A."/>
            <person name="Mangelson H."/>
            <person name="Liachko I."/>
            <person name="Sullivan S."/>
            <person name="Sone E.D."/>
            <person name="Koren S."/>
            <person name="Silverstein K.A.T."/>
            <person name="Beckman K.B."/>
            <person name="Gohl D.M."/>
        </authorList>
    </citation>
    <scope>NUCLEOTIDE SEQUENCE</scope>
    <source>
        <strain evidence="1">Duluth1</strain>
        <tissue evidence="1">Whole animal</tissue>
    </source>
</reference>
<gene>
    <name evidence="1" type="ORF">DPMN_111949</name>
</gene>